<evidence type="ECO:0000256" key="10">
    <source>
        <dbReference type="ARBA" id="ARBA00071686"/>
    </source>
</evidence>
<dbReference type="Gene3D" id="1.10.540.10">
    <property type="entry name" value="Acyl-CoA dehydrogenase/oxidase, N-terminal domain"/>
    <property type="match status" value="1"/>
</dbReference>
<gene>
    <name evidence="15" type="ORF">BDK51DRAFT_24824</name>
</gene>
<dbReference type="FunFam" id="1.20.140.10:FF:000001">
    <property type="entry name" value="Acyl-CoA dehydrogenase"/>
    <property type="match status" value="1"/>
</dbReference>
<comment type="cofactor">
    <cofactor evidence="1 11">
        <name>FAD</name>
        <dbReference type="ChEBI" id="CHEBI:57692"/>
    </cofactor>
</comment>
<dbReference type="Gene3D" id="1.20.140.10">
    <property type="entry name" value="Butyryl-CoA Dehydrogenase, subunit A, domain 3"/>
    <property type="match status" value="1"/>
</dbReference>
<feature type="domain" description="Acyl-CoA oxidase/dehydrogenase middle" evidence="13">
    <location>
        <begin position="120"/>
        <end position="214"/>
    </location>
</feature>
<dbReference type="InterPro" id="IPR006089">
    <property type="entry name" value="Acyl-CoA_DH_CS"/>
</dbReference>
<comment type="similarity">
    <text evidence="3 11">Belongs to the acyl-CoA dehydrogenase family.</text>
</comment>
<comment type="pathway">
    <text evidence="2">Amino-acid degradation; L-valine degradation.</text>
</comment>
<comment type="catalytic activity">
    <reaction evidence="9">
        <text>propanoyl-CoA + oxidized [electron-transfer flavoprotein] + H(+) = acryloyl-CoA + reduced [electron-transfer flavoprotein]</text>
        <dbReference type="Rhea" id="RHEA:31287"/>
        <dbReference type="Rhea" id="RHEA-COMP:10685"/>
        <dbReference type="Rhea" id="RHEA-COMP:10686"/>
        <dbReference type="ChEBI" id="CHEBI:15378"/>
        <dbReference type="ChEBI" id="CHEBI:57367"/>
        <dbReference type="ChEBI" id="CHEBI:57392"/>
        <dbReference type="ChEBI" id="CHEBI:57692"/>
        <dbReference type="ChEBI" id="CHEBI:58307"/>
    </reaction>
    <physiologicalReaction direction="left-to-right" evidence="9">
        <dbReference type="Rhea" id="RHEA:31288"/>
    </physiologicalReaction>
</comment>
<evidence type="ECO:0000256" key="8">
    <source>
        <dbReference type="ARBA" id="ARBA00049552"/>
    </source>
</evidence>
<dbReference type="InterPro" id="IPR036250">
    <property type="entry name" value="AcylCo_DH-like_C"/>
</dbReference>
<feature type="domain" description="Acyl-CoA dehydrogenase/oxidase N-terminal" evidence="14">
    <location>
        <begin position="5"/>
        <end position="116"/>
    </location>
</feature>
<dbReference type="Gene3D" id="2.40.110.10">
    <property type="entry name" value="Butyryl-CoA Dehydrogenase, subunit A, domain 2"/>
    <property type="match status" value="1"/>
</dbReference>
<proteinExistence type="inferred from homology"/>
<dbReference type="SUPFAM" id="SSF56645">
    <property type="entry name" value="Acyl-CoA dehydrogenase NM domain-like"/>
    <property type="match status" value="1"/>
</dbReference>
<dbReference type="InterPro" id="IPR009100">
    <property type="entry name" value="AcylCoA_DH/oxidase_NM_dom_sf"/>
</dbReference>
<dbReference type="InterPro" id="IPR046373">
    <property type="entry name" value="Acyl-CoA_Oxase/DH_mid-dom_sf"/>
</dbReference>
<evidence type="ECO:0000259" key="12">
    <source>
        <dbReference type="Pfam" id="PF00441"/>
    </source>
</evidence>
<dbReference type="PROSITE" id="PS00072">
    <property type="entry name" value="ACYL_COA_DH_1"/>
    <property type="match status" value="1"/>
</dbReference>
<dbReference type="PIRSF" id="PIRSF016578">
    <property type="entry name" value="HsaA"/>
    <property type="match status" value="1"/>
</dbReference>
<dbReference type="Pfam" id="PF02771">
    <property type="entry name" value="Acyl-CoA_dh_N"/>
    <property type="match status" value="1"/>
</dbReference>
<keyword evidence="16" id="KW-1185">Reference proteome</keyword>
<dbReference type="GO" id="GO:0003995">
    <property type="term" value="F:acyl-CoA dehydrogenase activity"/>
    <property type="evidence" value="ECO:0007669"/>
    <property type="project" value="InterPro"/>
</dbReference>
<keyword evidence="5 11" id="KW-0285">Flavoprotein</keyword>
<dbReference type="EMBL" id="KZ995059">
    <property type="protein sequence ID" value="RKO91454.1"/>
    <property type="molecule type" value="Genomic_DNA"/>
</dbReference>
<evidence type="ECO:0000259" key="13">
    <source>
        <dbReference type="Pfam" id="PF02770"/>
    </source>
</evidence>
<dbReference type="PANTHER" id="PTHR43831">
    <property type="entry name" value="ISOBUTYRYL-COA DEHYDROGENASE"/>
    <property type="match status" value="1"/>
</dbReference>
<dbReference type="InterPro" id="IPR037069">
    <property type="entry name" value="AcylCoA_DH/ox_N_sf"/>
</dbReference>
<evidence type="ECO:0000256" key="9">
    <source>
        <dbReference type="ARBA" id="ARBA00050268"/>
    </source>
</evidence>
<dbReference type="InterPro" id="IPR013786">
    <property type="entry name" value="AcylCoA_DH/ox_N"/>
</dbReference>
<evidence type="ECO:0000256" key="3">
    <source>
        <dbReference type="ARBA" id="ARBA00009347"/>
    </source>
</evidence>
<dbReference type="PANTHER" id="PTHR43831:SF1">
    <property type="entry name" value="ISOBUTYRYL-COA DEHYDROGENASE, MITOCHONDRIAL"/>
    <property type="match status" value="1"/>
</dbReference>
<evidence type="ECO:0000256" key="7">
    <source>
        <dbReference type="ARBA" id="ARBA00023002"/>
    </source>
</evidence>
<dbReference type="AlphaFoldDB" id="A0A4P9WFN8"/>
<keyword evidence="4" id="KW-0101">Branched-chain amino acid catabolism</keyword>
<dbReference type="InterPro" id="IPR006091">
    <property type="entry name" value="Acyl-CoA_Oxase/DH_mid-dom"/>
</dbReference>
<dbReference type="InterPro" id="IPR009075">
    <property type="entry name" value="AcylCo_DH/oxidase_C"/>
</dbReference>
<evidence type="ECO:0000256" key="2">
    <source>
        <dbReference type="ARBA" id="ARBA00005109"/>
    </source>
</evidence>
<dbReference type="Pfam" id="PF00441">
    <property type="entry name" value="Acyl-CoA_dh_1"/>
    <property type="match status" value="1"/>
</dbReference>
<reference evidence="16" key="1">
    <citation type="journal article" date="2018" name="Nat. Microbiol.">
        <title>Leveraging single-cell genomics to expand the fungal tree of life.</title>
        <authorList>
            <person name="Ahrendt S.R."/>
            <person name="Quandt C.A."/>
            <person name="Ciobanu D."/>
            <person name="Clum A."/>
            <person name="Salamov A."/>
            <person name="Andreopoulos B."/>
            <person name="Cheng J.F."/>
            <person name="Woyke T."/>
            <person name="Pelin A."/>
            <person name="Henrissat B."/>
            <person name="Reynolds N.K."/>
            <person name="Benny G.L."/>
            <person name="Smith M.E."/>
            <person name="James T.Y."/>
            <person name="Grigoriev I.V."/>
        </authorList>
    </citation>
    <scope>NUCLEOTIDE SEQUENCE [LARGE SCALE GENOMIC DNA]</scope>
</reference>
<evidence type="ECO:0000256" key="5">
    <source>
        <dbReference type="ARBA" id="ARBA00022630"/>
    </source>
</evidence>
<dbReference type="Proteomes" id="UP000269721">
    <property type="component" value="Unassembled WGS sequence"/>
</dbReference>
<accession>A0A4P9WFN8</accession>
<evidence type="ECO:0000256" key="4">
    <source>
        <dbReference type="ARBA" id="ARBA00022456"/>
    </source>
</evidence>
<dbReference type="GO" id="GO:0005739">
    <property type="term" value="C:mitochondrion"/>
    <property type="evidence" value="ECO:0007669"/>
    <property type="project" value="TreeGrafter"/>
</dbReference>
<evidence type="ECO:0000313" key="15">
    <source>
        <dbReference type="EMBL" id="RKO91454.1"/>
    </source>
</evidence>
<sequence>TEGLTDDQKEYMAAARAFADKELAPYMQKWDATCHFPVETLKKTAELGFSAMYCKEELGGGGLSRLDSALVFEALSTGCVSTVAYLTLHNMCAWIIDTYGTKQLREEYVPILASCEKLAAYCLTEPDSGSDAASLSTTAKRKGDKYILNGSKAFISGGGACDVYIVLVRTGGPGPEGISCLLVDADAPGLTWGKKEEKVGWNSQPTATMQFSDCEVPVSHLIGAEGQGFAIAMKALYGTRINIASCSIGGAQAALETTQEYVSVRKQFNKPLVANQAVKFKLAEMAIALSSSRLMTRQAARMIDANHPQAGAWSAMAKVYASDSCYNVCNEAVQLHGGYGYLKDYKVQQYLRDLRVHKILSGTNEIMRMIVAKELLKD</sequence>
<dbReference type="GO" id="GO:0009083">
    <property type="term" value="P:branched-chain amino acid catabolic process"/>
    <property type="evidence" value="ECO:0007669"/>
    <property type="project" value="UniProtKB-KW"/>
</dbReference>
<keyword evidence="7 11" id="KW-0560">Oxidoreductase</keyword>
<protein>
    <recommendedName>
        <fullName evidence="10">Isobutyryl-CoA dehydrogenase, mitochondrial</fullName>
    </recommendedName>
</protein>
<dbReference type="InterPro" id="IPR052547">
    <property type="entry name" value="Mito_Isobutyryl-CoADH"/>
</dbReference>
<dbReference type="Pfam" id="PF02770">
    <property type="entry name" value="Acyl-CoA_dh_M"/>
    <property type="match status" value="1"/>
</dbReference>
<evidence type="ECO:0000256" key="1">
    <source>
        <dbReference type="ARBA" id="ARBA00001974"/>
    </source>
</evidence>
<dbReference type="FunFam" id="2.40.110.10:FF:000001">
    <property type="entry name" value="Acyl-CoA dehydrogenase, mitochondrial"/>
    <property type="match status" value="1"/>
</dbReference>
<organism evidence="15 16">
    <name type="scientific">Blyttiomyces helicus</name>
    <dbReference type="NCBI Taxonomy" id="388810"/>
    <lineage>
        <taxon>Eukaryota</taxon>
        <taxon>Fungi</taxon>
        <taxon>Fungi incertae sedis</taxon>
        <taxon>Chytridiomycota</taxon>
        <taxon>Chytridiomycota incertae sedis</taxon>
        <taxon>Chytridiomycetes</taxon>
        <taxon>Chytridiomycetes incertae sedis</taxon>
        <taxon>Blyttiomyces</taxon>
    </lineage>
</organism>
<keyword evidence="6 11" id="KW-0274">FAD</keyword>
<dbReference type="GO" id="GO:0050660">
    <property type="term" value="F:flavin adenine dinucleotide binding"/>
    <property type="evidence" value="ECO:0007669"/>
    <property type="project" value="InterPro"/>
</dbReference>
<evidence type="ECO:0000259" key="14">
    <source>
        <dbReference type="Pfam" id="PF02771"/>
    </source>
</evidence>
<evidence type="ECO:0000313" key="16">
    <source>
        <dbReference type="Proteomes" id="UP000269721"/>
    </source>
</evidence>
<dbReference type="OrthoDB" id="9988775at2759"/>
<feature type="domain" description="Acyl-CoA dehydrogenase/oxidase C-terminal" evidence="12">
    <location>
        <begin position="226"/>
        <end position="376"/>
    </location>
</feature>
<evidence type="ECO:0000256" key="6">
    <source>
        <dbReference type="ARBA" id="ARBA00022827"/>
    </source>
</evidence>
<feature type="non-terminal residue" evidence="15">
    <location>
        <position position="1"/>
    </location>
</feature>
<evidence type="ECO:0000256" key="11">
    <source>
        <dbReference type="RuleBase" id="RU362125"/>
    </source>
</evidence>
<comment type="catalytic activity">
    <reaction evidence="8">
        <text>(2S)-2-methylbutanoyl-CoA + oxidized [electron-transfer flavoprotein] + H(+) = (2E)-2-methylbut-2-enoyl-CoA + reduced [electron-transfer flavoprotein]</text>
        <dbReference type="Rhea" id="RHEA:48256"/>
        <dbReference type="Rhea" id="RHEA-COMP:10685"/>
        <dbReference type="Rhea" id="RHEA-COMP:10686"/>
        <dbReference type="ChEBI" id="CHEBI:15378"/>
        <dbReference type="ChEBI" id="CHEBI:57337"/>
        <dbReference type="ChEBI" id="CHEBI:57692"/>
        <dbReference type="ChEBI" id="CHEBI:58307"/>
        <dbReference type="ChEBI" id="CHEBI:88166"/>
    </reaction>
    <physiologicalReaction direction="left-to-right" evidence="8">
        <dbReference type="Rhea" id="RHEA:48257"/>
    </physiologicalReaction>
</comment>
<name>A0A4P9WFN8_9FUNG</name>
<dbReference type="SUPFAM" id="SSF47203">
    <property type="entry name" value="Acyl-CoA dehydrogenase C-terminal domain-like"/>
    <property type="match status" value="1"/>
</dbReference>